<protein>
    <recommendedName>
        <fullName evidence="7">RNA polymerase sigma factor 70 region 4 type 2 domain-containing protein</fullName>
    </recommendedName>
</protein>
<accession>A0ABN3XTV1</accession>
<feature type="transmembrane region" description="Helical" evidence="6">
    <location>
        <begin position="165"/>
        <end position="185"/>
    </location>
</feature>
<feature type="region of interest" description="Disordered" evidence="5">
    <location>
        <begin position="213"/>
        <end position="260"/>
    </location>
</feature>
<keyword evidence="6" id="KW-0472">Membrane</keyword>
<comment type="similarity">
    <text evidence="1">Belongs to the sigma-70 factor family. ECF subfamily.</text>
</comment>
<proteinExistence type="inferred from homology"/>
<feature type="domain" description="RNA polymerase sigma factor 70 region 4 type 2" evidence="7">
    <location>
        <begin position="77"/>
        <end position="125"/>
    </location>
</feature>
<dbReference type="SUPFAM" id="SSF88659">
    <property type="entry name" value="Sigma3 and sigma4 domains of RNA polymerase sigma factors"/>
    <property type="match status" value="1"/>
</dbReference>
<keyword evidence="9" id="KW-1185">Reference proteome</keyword>
<dbReference type="EMBL" id="BAAAWD010000006">
    <property type="protein sequence ID" value="GAA2993884.1"/>
    <property type="molecule type" value="Genomic_DNA"/>
</dbReference>
<dbReference type="Pfam" id="PF08281">
    <property type="entry name" value="Sigma70_r4_2"/>
    <property type="match status" value="1"/>
</dbReference>
<sequence>MRRYIGYREFVQRDQRSLVGTALLLTGSHEQAIRLVLRSFHTVALSWPPPVWENPTTHAQIALYRRFLQRPSAAGATALVRLPARQRLLVVACLHDGRTRAEMAAVLGVPEETVRTEIAEAVETLTKGDEKRLVARMATAAGEASVPDLSALCVRTLKRRRVRGVLLTVAAALVPVALIVAFTVLQRGEVLNSALGGRGGVEAIEGHEPVRAIATPTPAPSPTGSPADTGASPGTTPSKAASPKAAPPGTTASPAPWRAPRTSSVIRYAVPARCPGEGTPARDGDVVCAGWTLRLAPGASANAAPGDCEGGSCESTVSVPDAAQRLAHGDGKRPRLDPAISRDGRRIAYLSAAERRYVAHDLGSGVKRYLSPVLVPADTEKGTLVRVSPDGRHFTVVLGERRLRTDFTTGALTSVPATRELPADRATPWLSERYGTWAGSPNGRYAAAVGGGKAVHRDARGPLGLHVIDTAARRVLRRLPLPEAGRPAEGAVVSWLNGREVVVRMSAADGDEPLGLFRVNAVTGRAHRLAGLPADAALVLGAATAL</sequence>
<evidence type="ECO:0000313" key="8">
    <source>
        <dbReference type="EMBL" id="GAA2993884.1"/>
    </source>
</evidence>
<dbReference type="InterPro" id="IPR036388">
    <property type="entry name" value="WH-like_DNA-bd_sf"/>
</dbReference>
<keyword evidence="4" id="KW-0804">Transcription</keyword>
<feature type="compositionally biased region" description="Low complexity" evidence="5">
    <location>
        <begin position="235"/>
        <end position="256"/>
    </location>
</feature>
<dbReference type="InterPro" id="IPR013249">
    <property type="entry name" value="RNA_pol_sigma70_r4_t2"/>
</dbReference>
<evidence type="ECO:0000256" key="6">
    <source>
        <dbReference type="SAM" id="Phobius"/>
    </source>
</evidence>
<gene>
    <name evidence="8" type="ORF">GCM10017559_12780</name>
</gene>
<dbReference type="InterPro" id="IPR011042">
    <property type="entry name" value="6-blade_b-propeller_TolB-like"/>
</dbReference>
<dbReference type="SUPFAM" id="SSF50969">
    <property type="entry name" value="YVTN repeat-like/Quinoprotein amine dehydrogenase"/>
    <property type="match status" value="1"/>
</dbReference>
<dbReference type="Gene3D" id="2.120.10.30">
    <property type="entry name" value="TolB, C-terminal domain"/>
    <property type="match status" value="1"/>
</dbReference>
<keyword evidence="2" id="KW-0805">Transcription regulation</keyword>
<evidence type="ECO:0000256" key="2">
    <source>
        <dbReference type="ARBA" id="ARBA00023015"/>
    </source>
</evidence>
<evidence type="ECO:0000256" key="3">
    <source>
        <dbReference type="ARBA" id="ARBA00023082"/>
    </source>
</evidence>
<comment type="caution">
    <text evidence="8">The sequence shown here is derived from an EMBL/GenBank/DDBJ whole genome shotgun (WGS) entry which is preliminary data.</text>
</comment>
<keyword evidence="6" id="KW-0812">Transmembrane</keyword>
<dbReference type="InterPro" id="IPR013324">
    <property type="entry name" value="RNA_pol_sigma_r3/r4-like"/>
</dbReference>
<keyword evidence="6" id="KW-1133">Transmembrane helix</keyword>
<reference evidence="8 9" key="1">
    <citation type="journal article" date="2019" name="Int. J. Syst. Evol. Microbiol.">
        <title>The Global Catalogue of Microorganisms (GCM) 10K type strain sequencing project: providing services to taxonomists for standard genome sequencing and annotation.</title>
        <authorList>
            <consortium name="The Broad Institute Genomics Platform"/>
            <consortium name="The Broad Institute Genome Sequencing Center for Infectious Disease"/>
            <person name="Wu L."/>
            <person name="Ma J."/>
        </authorList>
    </citation>
    <scope>NUCLEOTIDE SEQUENCE [LARGE SCALE GENOMIC DNA]</scope>
    <source>
        <strain evidence="8 9">JCM 3106</strain>
    </source>
</reference>
<evidence type="ECO:0000256" key="1">
    <source>
        <dbReference type="ARBA" id="ARBA00010641"/>
    </source>
</evidence>
<organism evidence="8 9">
    <name type="scientific">Streptosporangium longisporum</name>
    <dbReference type="NCBI Taxonomy" id="46187"/>
    <lineage>
        <taxon>Bacteria</taxon>
        <taxon>Bacillati</taxon>
        <taxon>Actinomycetota</taxon>
        <taxon>Actinomycetes</taxon>
        <taxon>Streptosporangiales</taxon>
        <taxon>Streptosporangiaceae</taxon>
        <taxon>Streptosporangium</taxon>
    </lineage>
</organism>
<evidence type="ECO:0000259" key="7">
    <source>
        <dbReference type="Pfam" id="PF08281"/>
    </source>
</evidence>
<evidence type="ECO:0000313" key="9">
    <source>
        <dbReference type="Proteomes" id="UP001499930"/>
    </source>
</evidence>
<dbReference type="Gene3D" id="1.10.10.10">
    <property type="entry name" value="Winged helix-like DNA-binding domain superfamily/Winged helix DNA-binding domain"/>
    <property type="match status" value="1"/>
</dbReference>
<dbReference type="InterPro" id="IPR011044">
    <property type="entry name" value="Quino_amine_DH_bsu"/>
</dbReference>
<name>A0ABN3XTV1_9ACTN</name>
<keyword evidence="3" id="KW-0731">Sigma factor</keyword>
<dbReference type="Proteomes" id="UP001499930">
    <property type="component" value="Unassembled WGS sequence"/>
</dbReference>
<evidence type="ECO:0000256" key="5">
    <source>
        <dbReference type="SAM" id="MobiDB-lite"/>
    </source>
</evidence>
<evidence type="ECO:0000256" key="4">
    <source>
        <dbReference type="ARBA" id="ARBA00023163"/>
    </source>
</evidence>